<protein>
    <submittedName>
        <fullName evidence="1">Uncharacterized protein</fullName>
    </submittedName>
</protein>
<sequence length="64" mass="7524">MLFRVNIHKHYNQSNYIHAKGIYNGITSLQPSRFKFIVVCSKTNSESKLDGLYWLSEHHNQSKN</sequence>
<reference evidence="2" key="1">
    <citation type="submission" date="2017-06" db="EMBL/GenBank/DDBJ databases">
        <authorList>
            <person name="Cremers G."/>
        </authorList>
    </citation>
    <scope>NUCLEOTIDE SEQUENCE [LARGE SCALE GENOMIC DNA]</scope>
</reference>
<accession>A0A284VRH9</accession>
<dbReference type="EMBL" id="FZMP01000198">
    <property type="protein sequence ID" value="SNQ61886.1"/>
    <property type="molecule type" value="Genomic_DNA"/>
</dbReference>
<keyword evidence="2" id="KW-1185">Reference proteome</keyword>
<evidence type="ECO:0000313" key="2">
    <source>
        <dbReference type="Proteomes" id="UP000218615"/>
    </source>
</evidence>
<dbReference type="Proteomes" id="UP000218615">
    <property type="component" value="Unassembled WGS sequence"/>
</dbReference>
<evidence type="ECO:0000313" key="1">
    <source>
        <dbReference type="EMBL" id="SNQ61886.1"/>
    </source>
</evidence>
<name>A0A284VRH9_9EURY</name>
<proteinExistence type="predicted"/>
<organism evidence="1 2">
    <name type="scientific">Candidatus Methanoperedens nitratireducens</name>
    <dbReference type="NCBI Taxonomy" id="1392998"/>
    <lineage>
        <taxon>Archaea</taxon>
        <taxon>Methanobacteriati</taxon>
        <taxon>Methanobacteriota</taxon>
        <taxon>Stenosarchaea group</taxon>
        <taxon>Methanomicrobia</taxon>
        <taxon>Methanosarcinales</taxon>
        <taxon>ANME-2 cluster</taxon>
        <taxon>Candidatus Methanoperedentaceae</taxon>
        <taxon>Candidatus Methanoperedens</taxon>
    </lineage>
</organism>
<dbReference type="AlphaFoldDB" id="A0A284VRH9"/>
<gene>
    <name evidence="1" type="ORF">MNV_510002</name>
</gene>